<evidence type="ECO:0000313" key="2">
    <source>
        <dbReference type="EMBL" id="CBL88242.1"/>
    </source>
</evidence>
<accession>F4MNK7</accession>
<reference evidence="2" key="2">
    <citation type="journal article" date="2012" name="Environ. Microbiol.">
        <title>Genomic content of uncultured Bacteroidetes from contrasting oceanic provinces in the North Atlantic Ocean.</title>
        <authorList>
            <person name="Gomez-Pereira P.R."/>
            <person name="Schuler M."/>
            <person name="Fuchs B.M."/>
            <person name="Bennke C."/>
            <person name="Teeling H."/>
            <person name="Waldmann J."/>
            <person name="Richter M."/>
            <person name="Barbe V."/>
            <person name="Bataille E."/>
            <person name="Glockner F.O."/>
            <person name="Amann R."/>
        </authorList>
    </citation>
    <scope>NUCLEOTIDE SEQUENCE</scope>
</reference>
<gene>
    <name evidence="2" type="ORF">S3_860_0027</name>
</gene>
<dbReference type="EMBL" id="FQ032834">
    <property type="protein sequence ID" value="CBL88242.1"/>
    <property type="molecule type" value="Genomic_DNA"/>
</dbReference>
<keyword evidence="1" id="KW-1133">Transmembrane helix</keyword>
<organism evidence="2">
    <name type="scientific">uncultured Polaribacter sp</name>
    <dbReference type="NCBI Taxonomy" id="174711"/>
    <lineage>
        <taxon>Bacteria</taxon>
        <taxon>Pseudomonadati</taxon>
        <taxon>Bacteroidota</taxon>
        <taxon>Flavobacteriia</taxon>
        <taxon>Flavobacteriales</taxon>
        <taxon>Flavobacteriaceae</taxon>
        <taxon>environmental samples</taxon>
    </lineage>
</organism>
<keyword evidence="1" id="KW-0472">Membrane</keyword>
<feature type="transmembrane region" description="Helical" evidence="1">
    <location>
        <begin position="23"/>
        <end position="41"/>
    </location>
</feature>
<evidence type="ECO:0000256" key="1">
    <source>
        <dbReference type="SAM" id="Phobius"/>
    </source>
</evidence>
<keyword evidence="1" id="KW-0812">Transmembrane</keyword>
<sequence>MFFIFLSPFFFSRVKLYENHTNIFIYNVPIFSVLNLFLKVIKKNAKKSIVRL</sequence>
<name>F4MNK7_9FLAO</name>
<proteinExistence type="predicted"/>
<dbReference type="AlphaFoldDB" id="F4MNK7"/>
<reference evidence="2" key="1">
    <citation type="submission" date="2010-05" db="EMBL/GenBank/DDBJ databases">
        <authorList>
            <person name="Genoscope - CEA"/>
        </authorList>
    </citation>
    <scope>NUCLEOTIDE SEQUENCE</scope>
</reference>
<protein>
    <submittedName>
        <fullName evidence="2">Uncharacterized protein</fullName>
    </submittedName>
</protein>